<feature type="domain" description="Thioredoxin" evidence="1">
    <location>
        <begin position="45"/>
        <end position="181"/>
    </location>
</feature>
<dbReference type="Pfam" id="PF00578">
    <property type="entry name" value="AhpC-TSA"/>
    <property type="match status" value="1"/>
</dbReference>
<evidence type="ECO:0000259" key="1">
    <source>
        <dbReference type="PROSITE" id="PS51352"/>
    </source>
</evidence>
<dbReference type="SUPFAM" id="SSF52833">
    <property type="entry name" value="Thioredoxin-like"/>
    <property type="match status" value="1"/>
</dbReference>
<dbReference type="InterPro" id="IPR000866">
    <property type="entry name" value="AhpC/TSA"/>
</dbReference>
<protein>
    <submittedName>
        <fullName evidence="2">TlpA family protein disulfide reductase</fullName>
    </submittedName>
</protein>
<gene>
    <name evidence="2" type="ORF">FCS05_04130</name>
</gene>
<dbReference type="EMBL" id="VBRC01000002">
    <property type="protein sequence ID" value="TLK30948.1"/>
    <property type="molecule type" value="Genomic_DNA"/>
</dbReference>
<dbReference type="Gene3D" id="3.40.30.10">
    <property type="entry name" value="Glutaredoxin"/>
    <property type="match status" value="1"/>
</dbReference>
<comment type="caution">
    <text evidence="2">The sequence shown here is derived from an EMBL/GenBank/DDBJ whole genome shotgun (WGS) entry which is preliminary data.</text>
</comment>
<accession>A0AAJ5JZJ5</accession>
<dbReference type="InterPro" id="IPR050553">
    <property type="entry name" value="Thioredoxin_ResA/DsbE_sf"/>
</dbReference>
<dbReference type="InterPro" id="IPR036249">
    <property type="entry name" value="Thioredoxin-like_sf"/>
</dbReference>
<dbReference type="CDD" id="cd02966">
    <property type="entry name" value="TlpA_like_family"/>
    <property type="match status" value="1"/>
</dbReference>
<dbReference type="PROSITE" id="PS51352">
    <property type="entry name" value="THIOREDOXIN_2"/>
    <property type="match status" value="1"/>
</dbReference>
<dbReference type="GO" id="GO:0016491">
    <property type="term" value="F:oxidoreductase activity"/>
    <property type="evidence" value="ECO:0007669"/>
    <property type="project" value="InterPro"/>
</dbReference>
<evidence type="ECO:0000313" key="2">
    <source>
        <dbReference type="EMBL" id="TLK30948.1"/>
    </source>
</evidence>
<evidence type="ECO:0000313" key="3">
    <source>
        <dbReference type="Proteomes" id="UP000308000"/>
    </source>
</evidence>
<dbReference type="AlphaFoldDB" id="A0AAJ5JZJ5"/>
<dbReference type="InterPro" id="IPR013766">
    <property type="entry name" value="Thioredoxin_domain"/>
</dbReference>
<organism evidence="2 3">
    <name type="scientific">Deinococcus metallilatus</name>
    <dbReference type="NCBI Taxonomy" id="1211322"/>
    <lineage>
        <taxon>Bacteria</taxon>
        <taxon>Thermotogati</taxon>
        <taxon>Deinococcota</taxon>
        <taxon>Deinococci</taxon>
        <taxon>Deinococcales</taxon>
        <taxon>Deinococcaceae</taxon>
        <taxon>Deinococcus</taxon>
    </lineage>
</organism>
<dbReference type="PANTHER" id="PTHR42852:SF17">
    <property type="entry name" value="THIOREDOXIN-LIKE PROTEIN HI_1115"/>
    <property type="match status" value="1"/>
</dbReference>
<sequence length="181" mass="19689">MSGRYNQAGPFTCCSGGDMRSRTAICLTVLTLLGAALAGGGGPVAGIGQPAPNFVLHTVDGETVRLSDLRGKVVIVLFGDVHCTVCRANDRLLRLYQYQYVDRDLAVLSLHAHVTPDELARYDAQFLFGVLTGRDPGDVATHAYRATLPTTVFIDRRGRIRRVVHGRLDEGELVRDLQALL</sequence>
<dbReference type="Proteomes" id="UP000308000">
    <property type="component" value="Unassembled WGS sequence"/>
</dbReference>
<dbReference type="GO" id="GO:0016209">
    <property type="term" value="F:antioxidant activity"/>
    <property type="evidence" value="ECO:0007669"/>
    <property type="project" value="InterPro"/>
</dbReference>
<reference evidence="2 3" key="1">
    <citation type="submission" date="2019-04" db="EMBL/GenBank/DDBJ databases">
        <title>Deinococcus metalilatus MA1002 mutant No.5.</title>
        <authorList>
            <person name="Park W."/>
            <person name="Park C."/>
        </authorList>
    </citation>
    <scope>NUCLEOTIDE SEQUENCE [LARGE SCALE GENOMIC DNA]</scope>
    <source>
        <strain evidence="2 3">MA1002-m5</strain>
    </source>
</reference>
<proteinExistence type="predicted"/>
<name>A0AAJ5JZJ5_9DEIO</name>
<dbReference type="PANTHER" id="PTHR42852">
    <property type="entry name" value="THIOL:DISULFIDE INTERCHANGE PROTEIN DSBE"/>
    <property type="match status" value="1"/>
</dbReference>